<accession>A0ABU0AXW2</accession>
<evidence type="ECO:0000256" key="1">
    <source>
        <dbReference type="SAM" id="MobiDB-lite"/>
    </source>
</evidence>
<feature type="region of interest" description="Disordered" evidence="1">
    <location>
        <begin position="1"/>
        <end position="30"/>
    </location>
</feature>
<sequence>MTRSRGHLARQGREPRAGLFPFASPSASKRSSILSFNSLPKLMPSLLRSSQVGGFSRPGRGWGGSSFLSNAFHLKPFLSLAVHGNWNIILTMLIAASLGMDGRQ</sequence>
<evidence type="ECO:0000313" key="4">
    <source>
        <dbReference type="Proteomes" id="UP001225644"/>
    </source>
</evidence>
<comment type="caution">
    <text evidence="3">The sequence shown here is derived from an EMBL/GenBank/DDBJ whole genome shotgun (WGS) entry which is preliminary data.</text>
</comment>
<name>A0ABU0AXW2_9FIRM</name>
<keyword evidence="2" id="KW-0472">Membrane</keyword>
<gene>
    <name evidence="3" type="ORF">J2Z49_000408</name>
</gene>
<proteinExistence type="predicted"/>
<evidence type="ECO:0000313" key="3">
    <source>
        <dbReference type="EMBL" id="MDQ0285315.1"/>
    </source>
</evidence>
<dbReference type="RefSeq" id="WP_307399394.1">
    <property type="nucleotide sequence ID" value="NZ_JAUSUX010000002.1"/>
</dbReference>
<dbReference type="Proteomes" id="UP001225644">
    <property type="component" value="Unassembled WGS sequence"/>
</dbReference>
<protein>
    <submittedName>
        <fullName evidence="3">Uncharacterized protein</fullName>
    </submittedName>
</protein>
<feature type="compositionally biased region" description="Basic residues" evidence="1">
    <location>
        <begin position="1"/>
        <end position="10"/>
    </location>
</feature>
<keyword evidence="2" id="KW-1133">Transmembrane helix</keyword>
<reference evidence="3 4" key="1">
    <citation type="submission" date="2023-07" db="EMBL/GenBank/DDBJ databases">
        <title>Genomic Encyclopedia of Type Strains, Phase IV (KMG-IV): sequencing the most valuable type-strain genomes for metagenomic binning, comparative biology and taxonomic classification.</title>
        <authorList>
            <person name="Goeker M."/>
        </authorList>
    </citation>
    <scope>NUCLEOTIDE SEQUENCE [LARGE SCALE GENOMIC DNA]</scope>
    <source>
        <strain evidence="3 4">DSM 12396</strain>
    </source>
</reference>
<keyword evidence="4" id="KW-1185">Reference proteome</keyword>
<evidence type="ECO:0000256" key="2">
    <source>
        <dbReference type="SAM" id="Phobius"/>
    </source>
</evidence>
<dbReference type="EMBL" id="JAUSUX010000002">
    <property type="protein sequence ID" value="MDQ0285315.1"/>
    <property type="molecule type" value="Genomic_DNA"/>
</dbReference>
<keyword evidence="2" id="KW-0812">Transmembrane</keyword>
<feature type="transmembrane region" description="Helical" evidence="2">
    <location>
        <begin position="77"/>
        <end position="98"/>
    </location>
</feature>
<organism evidence="3 4">
    <name type="scientific">Desulfofundulus luciae</name>
    <dbReference type="NCBI Taxonomy" id="74702"/>
    <lineage>
        <taxon>Bacteria</taxon>
        <taxon>Bacillati</taxon>
        <taxon>Bacillota</taxon>
        <taxon>Clostridia</taxon>
        <taxon>Eubacteriales</taxon>
        <taxon>Peptococcaceae</taxon>
        <taxon>Desulfofundulus</taxon>
    </lineage>
</organism>